<sequence>MTHKIVMNYGEADVALAIGTLNQEEALIIQRQLTTVARAVFADIGVIGLDCLPSYYVEEHVNDRLDSHQ</sequence>
<dbReference type="AlphaFoldDB" id="A0A0N8GRC8"/>
<gene>
    <name evidence="1" type="ORF">SE18_14870</name>
</gene>
<reference evidence="1 2" key="1">
    <citation type="submission" date="2015-07" db="EMBL/GenBank/DDBJ databases">
        <title>Whole genome sequence of Herpetosiphon geysericola DSM 7119.</title>
        <authorList>
            <person name="Hemp J."/>
            <person name="Ward L.M."/>
            <person name="Pace L.A."/>
            <person name="Fischer W.W."/>
        </authorList>
    </citation>
    <scope>NUCLEOTIDE SEQUENCE [LARGE SCALE GENOMIC DNA]</scope>
    <source>
        <strain evidence="1 2">DSM 7119</strain>
    </source>
</reference>
<comment type="caution">
    <text evidence="1">The sequence shown here is derived from an EMBL/GenBank/DDBJ whole genome shotgun (WGS) entry which is preliminary data.</text>
</comment>
<dbReference type="STRING" id="70996.SE18_14870"/>
<protein>
    <submittedName>
        <fullName evidence="1">Uncharacterized protein</fullName>
    </submittedName>
</protein>
<dbReference type="RefSeq" id="WP_054535241.1">
    <property type="nucleotide sequence ID" value="NZ_LGKP01000022.1"/>
</dbReference>
<dbReference type="OrthoDB" id="9924975at2"/>
<name>A0A0N8GRC8_9CHLR</name>
<evidence type="ECO:0000313" key="2">
    <source>
        <dbReference type="Proteomes" id="UP000050277"/>
    </source>
</evidence>
<accession>A0A0N8GRC8</accession>
<proteinExistence type="predicted"/>
<dbReference type="Proteomes" id="UP000050277">
    <property type="component" value="Unassembled WGS sequence"/>
</dbReference>
<organism evidence="1 2">
    <name type="scientific">Herpetosiphon geysericola</name>
    <dbReference type="NCBI Taxonomy" id="70996"/>
    <lineage>
        <taxon>Bacteria</taxon>
        <taxon>Bacillati</taxon>
        <taxon>Chloroflexota</taxon>
        <taxon>Chloroflexia</taxon>
        <taxon>Herpetosiphonales</taxon>
        <taxon>Herpetosiphonaceae</taxon>
        <taxon>Herpetosiphon</taxon>
    </lineage>
</organism>
<keyword evidence="2" id="KW-1185">Reference proteome</keyword>
<dbReference type="EMBL" id="LGKP01000022">
    <property type="protein sequence ID" value="KPL86138.1"/>
    <property type="molecule type" value="Genomic_DNA"/>
</dbReference>
<evidence type="ECO:0000313" key="1">
    <source>
        <dbReference type="EMBL" id="KPL86138.1"/>
    </source>
</evidence>